<comment type="subcellular location">
    <subcellularLocation>
        <location evidence="1 7">Cell outer membrane</location>
        <topology evidence="1 7">Multi-pass membrane protein</topology>
    </subcellularLocation>
</comment>
<dbReference type="NCBIfam" id="TIGR04056">
    <property type="entry name" value="OMP_RagA_SusC"/>
    <property type="match status" value="1"/>
</dbReference>
<dbReference type="EMBL" id="SOPX01000001">
    <property type="protein sequence ID" value="TFB32718.1"/>
    <property type="molecule type" value="Genomic_DNA"/>
</dbReference>
<evidence type="ECO:0000313" key="9">
    <source>
        <dbReference type="EMBL" id="TFB32718.1"/>
    </source>
</evidence>
<dbReference type="SUPFAM" id="SSF49464">
    <property type="entry name" value="Carboxypeptidase regulatory domain-like"/>
    <property type="match status" value="1"/>
</dbReference>
<evidence type="ECO:0000256" key="2">
    <source>
        <dbReference type="ARBA" id="ARBA00022448"/>
    </source>
</evidence>
<keyword evidence="3 7" id="KW-1134">Transmembrane beta strand</keyword>
<accession>A0ABY2HSD1</accession>
<protein>
    <submittedName>
        <fullName evidence="9">SusC/RagA family TonB-linked outer membrane protein</fullName>
    </submittedName>
</protein>
<name>A0ABY2HSD1_9SPHI</name>
<dbReference type="Pfam" id="PF13715">
    <property type="entry name" value="CarbopepD_reg_2"/>
    <property type="match status" value="1"/>
</dbReference>
<comment type="caution">
    <text evidence="9">The sequence shown here is derived from an EMBL/GenBank/DDBJ whole genome shotgun (WGS) entry which is preliminary data.</text>
</comment>
<evidence type="ECO:0000256" key="5">
    <source>
        <dbReference type="ARBA" id="ARBA00023136"/>
    </source>
</evidence>
<dbReference type="Pfam" id="PF07715">
    <property type="entry name" value="Plug"/>
    <property type="match status" value="1"/>
</dbReference>
<keyword evidence="5 7" id="KW-0472">Membrane</keyword>
<dbReference type="InterPro" id="IPR023996">
    <property type="entry name" value="TonB-dep_OMP_SusC/RagA"/>
</dbReference>
<dbReference type="Gene3D" id="2.40.170.20">
    <property type="entry name" value="TonB-dependent receptor, beta-barrel domain"/>
    <property type="match status" value="1"/>
</dbReference>
<evidence type="ECO:0000256" key="3">
    <source>
        <dbReference type="ARBA" id="ARBA00022452"/>
    </source>
</evidence>
<feature type="domain" description="TonB-dependent receptor plug" evidence="8">
    <location>
        <begin position="135"/>
        <end position="243"/>
    </location>
</feature>
<keyword evidence="6 7" id="KW-0998">Cell outer membrane</keyword>
<gene>
    <name evidence="9" type="ORF">E3V97_01380</name>
</gene>
<organism evidence="9 10">
    <name type="scientific">Pedobacter alluvionis</name>
    <dbReference type="NCBI Taxonomy" id="475253"/>
    <lineage>
        <taxon>Bacteria</taxon>
        <taxon>Pseudomonadati</taxon>
        <taxon>Bacteroidota</taxon>
        <taxon>Sphingobacteriia</taxon>
        <taxon>Sphingobacteriales</taxon>
        <taxon>Sphingobacteriaceae</taxon>
        <taxon>Pedobacter</taxon>
    </lineage>
</organism>
<sequence length="1087" mass="120871">MPDKTTAFCPITNQQIMKSTSTLLTILTFILGTQLVFAQKPFMARVLSFKDSLPIASANISLKGRPTQTQSNAEGRFSFVLESGRYEIKVKHIGYKEQVVRFNIPIDKELIIFLIEEDNQLEDINVSTGYQKIPKERAAGAFTQLDNSSLNEQSGTNILARLEGITSGVNFDTKASTNSQRKLNFNVRGLSSINGPLDPLIVLDNFPYDGDINNINPNDVESITILKDAAASSIWGARAGNGVVVITTKKGKLNQKTSVEFRSSLIISEKSDNFKLPEISSSDFIDVEQLMFAKGAFNSVINNQPYAALTPAIEVLLKRRNLSISAADSARQINALKQTDIRDDYSRYFLRKPYTQQHFINFSGGTQKNAFGLSAAYDQGRSELDAPFDKVNIKFTNSYVPYKNLKIDLGIYYTNSSNESGRPKLNTLKIGGKKVPYLDLADEDGNPLEIALNYNKRYTSTTGNGKLLDWSYVPLEDYKHAVTRFRLNDFLSNIGIRQTILSWLSMEARYQYERQQSGSNNIQELGSYAARNMINTFTQISPTTGMISYIVPKGGILYQSSSVLTAHNLRAQVNVDKSLFSGVLTGIIGAEIRNSESEGQSGTYYGYQENPLLLANVDLTHAYPNFITGGNQNIPGGQSFTRMENNFVSAFTNLAYTYQNRYTLSASARRDASNLFGVNANDKWKPLWSIGGAWDIAKEPFYHQDWLTTLKLRITYGYQGNVDLTRTAVAILRYSDNSPANLPQASINQLNNPELKWEKTGQLNIGVDFATSSTRISGSIDIYSKHGSDLYGPVPYDYTAWGQSDYITRNVADMKGRGVEIDLHSRNIEGKFSWQSHFMFNYNKAVTSNYFGPAGYTASVVGSGSAITPAVGYPLYSIASYKWAGLDGAGNPQGILNGKPSIDYRAIALDRTRNGIASGSIIYHGSSLPDKTGSLINTFSYEGLSLSLNIGYKFGYYFRRPALSYTQLFGQGTGHSEFTDRWQKPGDELLTDVPSLVYPANSNRDSFYLLSEATVERGDHIRLQYINLSYSFSPVFLGNIGIKKLNIYSYASNMGILWRENKKGLDPEYPGILSLPKTYTFGLNLNF</sequence>
<dbReference type="PROSITE" id="PS52016">
    <property type="entry name" value="TONB_DEPENDENT_REC_3"/>
    <property type="match status" value="1"/>
</dbReference>
<dbReference type="InterPro" id="IPR037066">
    <property type="entry name" value="Plug_dom_sf"/>
</dbReference>
<dbReference type="InterPro" id="IPR012910">
    <property type="entry name" value="Plug_dom"/>
</dbReference>
<dbReference type="Gene3D" id="2.60.40.1120">
    <property type="entry name" value="Carboxypeptidase-like, regulatory domain"/>
    <property type="match status" value="1"/>
</dbReference>
<evidence type="ECO:0000256" key="6">
    <source>
        <dbReference type="ARBA" id="ARBA00023237"/>
    </source>
</evidence>
<evidence type="ECO:0000259" key="8">
    <source>
        <dbReference type="Pfam" id="PF07715"/>
    </source>
</evidence>
<dbReference type="InterPro" id="IPR008969">
    <property type="entry name" value="CarboxyPept-like_regulatory"/>
</dbReference>
<evidence type="ECO:0000256" key="4">
    <source>
        <dbReference type="ARBA" id="ARBA00022692"/>
    </source>
</evidence>
<evidence type="ECO:0000256" key="7">
    <source>
        <dbReference type="PROSITE-ProRule" id="PRU01360"/>
    </source>
</evidence>
<dbReference type="InterPro" id="IPR039426">
    <property type="entry name" value="TonB-dep_rcpt-like"/>
</dbReference>
<evidence type="ECO:0000313" key="10">
    <source>
        <dbReference type="Proteomes" id="UP000297429"/>
    </source>
</evidence>
<dbReference type="InterPro" id="IPR023997">
    <property type="entry name" value="TonB-dep_OMP_SusC/RagA_CS"/>
</dbReference>
<dbReference type="Gene3D" id="2.170.130.10">
    <property type="entry name" value="TonB-dependent receptor, plug domain"/>
    <property type="match status" value="1"/>
</dbReference>
<comment type="similarity">
    <text evidence="7">Belongs to the TonB-dependent receptor family.</text>
</comment>
<reference evidence="9 10" key="1">
    <citation type="submission" date="2019-03" db="EMBL/GenBank/DDBJ databases">
        <authorList>
            <person name="He R.-H."/>
        </authorList>
    </citation>
    <scope>NUCLEOTIDE SEQUENCE [LARGE SCALE GENOMIC DNA]</scope>
    <source>
        <strain evidence="9 10">DSM 19624</strain>
    </source>
</reference>
<keyword evidence="2 7" id="KW-0813">Transport</keyword>
<evidence type="ECO:0000256" key="1">
    <source>
        <dbReference type="ARBA" id="ARBA00004571"/>
    </source>
</evidence>
<keyword evidence="4 7" id="KW-0812">Transmembrane</keyword>
<dbReference type="NCBIfam" id="TIGR04057">
    <property type="entry name" value="SusC_RagA_signa"/>
    <property type="match status" value="1"/>
</dbReference>
<proteinExistence type="inferred from homology"/>
<dbReference type="InterPro" id="IPR036942">
    <property type="entry name" value="Beta-barrel_TonB_sf"/>
</dbReference>
<dbReference type="Proteomes" id="UP000297429">
    <property type="component" value="Unassembled WGS sequence"/>
</dbReference>
<dbReference type="SUPFAM" id="SSF56935">
    <property type="entry name" value="Porins"/>
    <property type="match status" value="1"/>
</dbReference>
<keyword evidence="10" id="KW-1185">Reference proteome</keyword>